<feature type="region of interest" description="Disordered" evidence="1">
    <location>
        <begin position="133"/>
        <end position="213"/>
    </location>
</feature>
<name>A0A813C3S1_9DINO</name>
<dbReference type="EMBL" id="CAJNJA010084563">
    <property type="protein sequence ID" value="CAE7937417.1"/>
    <property type="molecule type" value="Genomic_DNA"/>
</dbReference>
<protein>
    <submittedName>
        <fullName evidence="2">UbiB protein</fullName>
    </submittedName>
</protein>
<feature type="compositionally biased region" description="Basic residues" evidence="1">
    <location>
        <begin position="9"/>
        <end position="22"/>
    </location>
</feature>
<dbReference type="OrthoDB" id="448654at2759"/>
<feature type="compositionally biased region" description="Low complexity" evidence="1">
    <location>
        <begin position="185"/>
        <end position="197"/>
    </location>
</feature>
<feature type="region of interest" description="Disordered" evidence="1">
    <location>
        <begin position="1"/>
        <end position="74"/>
    </location>
</feature>
<keyword evidence="3" id="KW-1185">Reference proteome</keyword>
<dbReference type="AlphaFoldDB" id="A0A813C3S1"/>
<comment type="caution">
    <text evidence="2">The sequence shown here is derived from an EMBL/GenBank/DDBJ whole genome shotgun (WGS) entry which is preliminary data.</text>
</comment>
<evidence type="ECO:0000256" key="1">
    <source>
        <dbReference type="SAM" id="MobiDB-lite"/>
    </source>
</evidence>
<reference evidence="2" key="1">
    <citation type="submission" date="2021-02" db="EMBL/GenBank/DDBJ databases">
        <authorList>
            <person name="Dougan E. K."/>
            <person name="Rhodes N."/>
            <person name="Thang M."/>
            <person name="Chan C."/>
        </authorList>
    </citation>
    <scope>NUCLEOTIDE SEQUENCE</scope>
</reference>
<organism evidence="2 3">
    <name type="scientific">Symbiodinium necroappetens</name>
    <dbReference type="NCBI Taxonomy" id="1628268"/>
    <lineage>
        <taxon>Eukaryota</taxon>
        <taxon>Sar</taxon>
        <taxon>Alveolata</taxon>
        <taxon>Dinophyceae</taxon>
        <taxon>Suessiales</taxon>
        <taxon>Symbiodiniaceae</taxon>
        <taxon>Symbiodinium</taxon>
    </lineage>
</organism>
<sequence>MGRGEGRGLRRPKEKAKAKAKAKMAPAPPDPMEEAGSDSPAQEDKEEEEQEEEEEAAPEASHGGGDDADVADAKEAPLRRFEVLGFPHLGLNLKLRQVYEESELRRKCGSDQAKLRRLEIALKKPDLFKEVRAAGAAPPAAKPAKAKAGTKRKAPADSSAEPKERSGRWHGALGLGPAVGAQAASFGRPSTRGSSSRRVSRAGGLGGRQREGG</sequence>
<evidence type="ECO:0000313" key="2">
    <source>
        <dbReference type="EMBL" id="CAE7937417.1"/>
    </source>
</evidence>
<feature type="compositionally biased region" description="Basic residues" evidence="1">
    <location>
        <begin position="144"/>
        <end position="153"/>
    </location>
</feature>
<gene>
    <name evidence="2" type="primary">ubiB</name>
    <name evidence="2" type="ORF">SNEC2469_LOCUS32863</name>
</gene>
<dbReference type="Proteomes" id="UP000601435">
    <property type="component" value="Unassembled WGS sequence"/>
</dbReference>
<evidence type="ECO:0000313" key="3">
    <source>
        <dbReference type="Proteomes" id="UP000601435"/>
    </source>
</evidence>
<feature type="compositionally biased region" description="Acidic residues" evidence="1">
    <location>
        <begin position="44"/>
        <end position="57"/>
    </location>
</feature>
<accession>A0A813C3S1</accession>
<proteinExistence type="predicted"/>
<feature type="compositionally biased region" description="Low complexity" evidence="1">
    <location>
        <begin position="133"/>
        <end position="143"/>
    </location>
</feature>